<reference evidence="1 2" key="1">
    <citation type="submission" date="2017-09" db="EMBL/GenBank/DDBJ databases">
        <title>Pseudomonas abyssi sp. nov. isolated from Abyssopelagic Water.</title>
        <authorList>
            <person name="Wei Y."/>
        </authorList>
    </citation>
    <scope>NUCLEOTIDE SEQUENCE [LARGE SCALE GENOMIC DNA]</scope>
    <source>
        <strain evidence="1 2">MT5</strain>
    </source>
</reference>
<proteinExistence type="predicted"/>
<organism evidence="1 2">
    <name type="scientific">Pseudomonas abyssi</name>
    <dbReference type="NCBI Taxonomy" id="170540"/>
    <lineage>
        <taxon>Bacteria</taxon>
        <taxon>Pseudomonadati</taxon>
        <taxon>Pseudomonadota</taxon>
        <taxon>Gammaproteobacteria</taxon>
        <taxon>Pseudomonadales</taxon>
        <taxon>Pseudomonadaceae</taxon>
        <taxon>Pseudomonas</taxon>
    </lineage>
</organism>
<accession>A0A2A3MIX7</accession>
<dbReference type="PANTHER" id="PTHR39555:SF1">
    <property type="entry name" value="TYPE IV PILUS INNER MEMBRANE COMPONENT PILO"/>
    <property type="match status" value="1"/>
</dbReference>
<dbReference type="GO" id="GO:0043107">
    <property type="term" value="P:type IV pilus-dependent motility"/>
    <property type="evidence" value="ECO:0007669"/>
    <property type="project" value="InterPro"/>
</dbReference>
<protein>
    <submittedName>
        <fullName evidence="1">Pilus assembly protein PilP</fullName>
    </submittedName>
</protein>
<sequence>MSFAQQMESLKKVQADDLDFNNIGSWPAALKVIVCAVVFVVLAVLGYQFHLKDLKVSLERAEQQEIELRKEFQDKSFRAANLEAYREQLQEIEERFSGLLKQLPKDSEVPGLLEDITQMGLNSGLEFESITLQPEVAQQFYVELPIQINVRGSYHDLATFVSSVAGLPRIVTLGDFEIAPVSESNPDLLGMEIIAKTYRYNDAAEEGQQ</sequence>
<dbReference type="Proteomes" id="UP000242313">
    <property type="component" value="Unassembled WGS sequence"/>
</dbReference>
<evidence type="ECO:0000313" key="1">
    <source>
        <dbReference type="EMBL" id="PBK04615.1"/>
    </source>
</evidence>
<dbReference type="InterPro" id="IPR007445">
    <property type="entry name" value="PilO"/>
</dbReference>
<dbReference type="RefSeq" id="WP_096004418.1">
    <property type="nucleotide sequence ID" value="NZ_LMAZ01000004.1"/>
</dbReference>
<dbReference type="EMBL" id="NTMR01000010">
    <property type="protein sequence ID" value="PBK04615.1"/>
    <property type="molecule type" value="Genomic_DNA"/>
</dbReference>
<name>A0A2A3MIX7_9PSED</name>
<dbReference type="Pfam" id="PF04350">
    <property type="entry name" value="PilO"/>
    <property type="match status" value="1"/>
</dbReference>
<evidence type="ECO:0000313" key="2">
    <source>
        <dbReference type="Proteomes" id="UP000242313"/>
    </source>
</evidence>
<dbReference type="Gene3D" id="3.30.70.60">
    <property type="match status" value="1"/>
</dbReference>
<dbReference type="GO" id="GO:0043683">
    <property type="term" value="P:type IV pilus assembly"/>
    <property type="evidence" value="ECO:0007669"/>
    <property type="project" value="InterPro"/>
</dbReference>
<dbReference type="PIRSF" id="PIRSF016482">
    <property type="entry name" value="PilO"/>
    <property type="match status" value="1"/>
</dbReference>
<dbReference type="Gene3D" id="1.10.287.540">
    <property type="entry name" value="Helix hairpin bin"/>
    <property type="match status" value="1"/>
</dbReference>
<accession>A0A395R2X4</accession>
<keyword evidence="2" id="KW-1185">Reference proteome</keyword>
<dbReference type="InterPro" id="IPR014717">
    <property type="entry name" value="Transl_elong_EF1B/ribsomal_bS6"/>
</dbReference>
<dbReference type="PANTHER" id="PTHR39555">
    <property type="entry name" value="FIMBRIAL ASSEMBLY PROTEIN PILO-LIKE PROTEIN-RELATED"/>
    <property type="match status" value="1"/>
</dbReference>
<dbReference type="AlphaFoldDB" id="A0A2A3MIX7"/>
<gene>
    <name evidence="1" type="ORF">CNQ84_08290</name>
</gene>
<comment type="caution">
    <text evidence="1">The sequence shown here is derived from an EMBL/GenBank/DDBJ whole genome shotgun (WGS) entry which is preliminary data.</text>
</comment>